<comment type="similarity">
    <text evidence="2">Belongs to the TPX2 family.</text>
</comment>
<evidence type="ECO:0000313" key="9">
    <source>
        <dbReference type="Proteomes" id="UP000734854"/>
    </source>
</evidence>
<comment type="caution">
    <text evidence="8">The sequence shown here is derived from an EMBL/GenBank/DDBJ whole genome shotgun (WGS) entry which is preliminary data.</text>
</comment>
<name>A0A8J5FVU7_ZINOF</name>
<feature type="region of interest" description="Disordered" evidence="6">
    <location>
        <begin position="529"/>
        <end position="630"/>
    </location>
</feature>
<reference evidence="8 9" key="1">
    <citation type="submission" date="2020-08" db="EMBL/GenBank/DDBJ databases">
        <title>Plant Genome Project.</title>
        <authorList>
            <person name="Zhang R.-G."/>
        </authorList>
    </citation>
    <scope>NUCLEOTIDE SEQUENCE [LARGE SCALE GENOMIC DNA]</scope>
    <source>
        <tissue evidence="8">Rhizome</tissue>
    </source>
</reference>
<keyword evidence="4" id="KW-0493">Microtubule</keyword>
<sequence>MIEGSGTDILKDGDIESQSPHTISTAQGPPHPLALDPMPSLPAVRSPIYAPDLNDPNGITETGPTHPFVFILGLTVIAVAQRAPDRVRLSTMRETEDSVLYQAESLPSGSVSFGRFESETLSWEKRSSFSHNRYLEEVEKYATPGLVTQKKAYFEAHFKKKPLLHLNSFGSQYEKYQPTKDHIEFCKDDLVECGDNEPTEFTFYDETPPISYEHELVIHEHDKQVLSPEFSQEFSPSISEHLIVCGVVECGEAHQIQSNDDIPGDETLQMVSKENHEHNSGSPQEQHDEVQIATEIPADLVNKAAASKKTEKITLKVKGELEKQITKAKSKNQLADSQIMRKPSTQKNSRYPDKIFAKRTDEVERESTKKAQPGMKLPERVPRNTLDAKSQKFEDSEKLIAKVKVENRRNKGQSKNKVVQIPNPIAGKCQIDEPHFMNRSLKYPVSAKTEVSQGTSDFHFKSEGRAMKRKEARTHNILFYTKLEEKLHAKEAEMTEIQIRTQEEAKTEIKQLRKSLNFKATPMPSFYNGAARGATRSKKVVEMPASVPKSQNNTKIPTKGSSSRDTSLGLSKINQEGSSTGKLQEAQAPAKKHEKSNSSAKQGDGIRKKEPRRTAARTSVRRTTTKAISN</sequence>
<feature type="compositionally biased region" description="Polar residues" evidence="6">
    <location>
        <begin position="16"/>
        <end position="27"/>
    </location>
</feature>
<dbReference type="InterPro" id="IPR027329">
    <property type="entry name" value="TPX2_C"/>
</dbReference>
<feature type="compositionally biased region" description="Polar residues" evidence="6">
    <location>
        <begin position="548"/>
        <end position="582"/>
    </location>
</feature>
<accession>A0A8J5FVU7</accession>
<dbReference type="EMBL" id="JACMSC010000012">
    <property type="protein sequence ID" value="KAG6496880.1"/>
    <property type="molecule type" value="Genomic_DNA"/>
</dbReference>
<dbReference type="Pfam" id="PF06886">
    <property type="entry name" value="TPX2"/>
    <property type="match status" value="1"/>
</dbReference>
<feature type="region of interest" description="Disordered" evidence="6">
    <location>
        <begin position="328"/>
        <end position="349"/>
    </location>
</feature>
<dbReference type="AlphaFoldDB" id="A0A8J5FVU7"/>
<evidence type="ECO:0000256" key="5">
    <source>
        <dbReference type="ARBA" id="ARBA00023212"/>
    </source>
</evidence>
<keyword evidence="9" id="KW-1185">Reference proteome</keyword>
<feature type="region of interest" description="Disordered" evidence="6">
    <location>
        <begin position="1"/>
        <end position="40"/>
    </location>
</feature>
<gene>
    <name evidence="8" type="ORF">ZIOFF_044755</name>
</gene>
<keyword evidence="3" id="KW-0963">Cytoplasm</keyword>
<evidence type="ECO:0000256" key="6">
    <source>
        <dbReference type="SAM" id="MobiDB-lite"/>
    </source>
</evidence>
<evidence type="ECO:0000256" key="4">
    <source>
        <dbReference type="ARBA" id="ARBA00022701"/>
    </source>
</evidence>
<dbReference type="InterPro" id="IPR044216">
    <property type="entry name" value="WDL7"/>
</dbReference>
<feature type="compositionally biased region" description="Basic residues" evidence="6">
    <location>
        <begin position="609"/>
        <end position="624"/>
    </location>
</feature>
<evidence type="ECO:0000313" key="8">
    <source>
        <dbReference type="EMBL" id="KAG6496880.1"/>
    </source>
</evidence>
<proteinExistence type="inferred from homology"/>
<dbReference type="Proteomes" id="UP000734854">
    <property type="component" value="Unassembled WGS sequence"/>
</dbReference>
<comment type="subcellular location">
    <subcellularLocation>
        <location evidence="1">Cytoplasm</location>
        <location evidence="1">Cytoskeleton</location>
    </subcellularLocation>
</comment>
<evidence type="ECO:0000256" key="2">
    <source>
        <dbReference type="ARBA" id="ARBA00005885"/>
    </source>
</evidence>
<dbReference type="GO" id="GO:0005874">
    <property type="term" value="C:microtubule"/>
    <property type="evidence" value="ECO:0007669"/>
    <property type="project" value="UniProtKB-KW"/>
</dbReference>
<evidence type="ECO:0000256" key="1">
    <source>
        <dbReference type="ARBA" id="ARBA00004245"/>
    </source>
</evidence>
<evidence type="ECO:0000256" key="3">
    <source>
        <dbReference type="ARBA" id="ARBA00022490"/>
    </source>
</evidence>
<feature type="domain" description="TPX2 C-terminal" evidence="7">
    <location>
        <begin position="458"/>
        <end position="530"/>
    </location>
</feature>
<dbReference type="PANTHER" id="PTHR47067">
    <property type="entry name" value="TPX2 (TARGETING PROTEIN FOR XKLP2) PROTEIN FAMILY-RELATED"/>
    <property type="match status" value="1"/>
</dbReference>
<dbReference type="PANTHER" id="PTHR47067:SF6">
    <property type="entry name" value="PROTEIN WVD2-LIKE 7"/>
    <property type="match status" value="1"/>
</dbReference>
<evidence type="ECO:0000259" key="7">
    <source>
        <dbReference type="Pfam" id="PF06886"/>
    </source>
</evidence>
<protein>
    <recommendedName>
        <fullName evidence="7">TPX2 C-terminal domain-containing protein</fullName>
    </recommendedName>
</protein>
<keyword evidence="5" id="KW-0206">Cytoskeleton</keyword>
<organism evidence="8 9">
    <name type="scientific">Zingiber officinale</name>
    <name type="common">Ginger</name>
    <name type="synonym">Amomum zingiber</name>
    <dbReference type="NCBI Taxonomy" id="94328"/>
    <lineage>
        <taxon>Eukaryota</taxon>
        <taxon>Viridiplantae</taxon>
        <taxon>Streptophyta</taxon>
        <taxon>Embryophyta</taxon>
        <taxon>Tracheophyta</taxon>
        <taxon>Spermatophyta</taxon>
        <taxon>Magnoliopsida</taxon>
        <taxon>Liliopsida</taxon>
        <taxon>Zingiberales</taxon>
        <taxon>Zingiberaceae</taxon>
        <taxon>Zingiber</taxon>
    </lineage>
</organism>